<reference evidence="2 3" key="1">
    <citation type="submission" date="2018-06" db="EMBL/GenBank/DDBJ databases">
        <title>Comparative genomics reveals the genomic features of Rhizophagus irregularis, R. cerebriforme, R. diaphanum and Gigaspora rosea, and their symbiotic lifestyle signature.</title>
        <authorList>
            <person name="Morin E."/>
            <person name="San Clemente H."/>
            <person name="Chen E.C.H."/>
            <person name="De La Providencia I."/>
            <person name="Hainaut M."/>
            <person name="Kuo A."/>
            <person name="Kohler A."/>
            <person name="Murat C."/>
            <person name="Tang N."/>
            <person name="Roy S."/>
            <person name="Loubradou J."/>
            <person name="Henrissat B."/>
            <person name="Grigoriev I.V."/>
            <person name="Corradi N."/>
            <person name="Roux C."/>
            <person name="Martin F.M."/>
        </authorList>
    </citation>
    <scope>NUCLEOTIDE SEQUENCE [LARGE SCALE GENOMIC DNA]</scope>
    <source>
        <strain evidence="2 3">DAOM 194757</strain>
    </source>
</reference>
<accession>A0A397U2K6</accession>
<gene>
    <name evidence="2" type="ORF">C2G38_2222324</name>
</gene>
<dbReference type="EMBL" id="QKWP01002176">
    <property type="protein sequence ID" value="RIB04460.1"/>
    <property type="molecule type" value="Genomic_DNA"/>
</dbReference>
<evidence type="ECO:0000313" key="2">
    <source>
        <dbReference type="EMBL" id="RIB04460.1"/>
    </source>
</evidence>
<name>A0A397U2K6_9GLOM</name>
<organism evidence="2 3">
    <name type="scientific">Gigaspora rosea</name>
    <dbReference type="NCBI Taxonomy" id="44941"/>
    <lineage>
        <taxon>Eukaryota</taxon>
        <taxon>Fungi</taxon>
        <taxon>Fungi incertae sedis</taxon>
        <taxon>Mucoromycota</taxon>
        <taxon>Glomeromycotina</taxon>
        <taxon>Glomeromycetes</taxon>
        <taxon>Diversisporales</taxon>
        <taxon>Gigasporaceae</taxon>
        <taxon>Gigaspora</taxon>
    </lineage>
</organism>
<dbReference type="Proteomes" id="UP000266673">
    <property type="component" value="Unassembled WGS sequence"/>
</dbReference>
<sequence length="422" mass="51120">MTGHSEVISGHLQNRQMTRKYIEELTQEYIYLYEQLDYKEKYKIKEKNKYSRNEEITRKLIKYINILKEDLPPGENPDPDTTRTITLVEAYKNLEYLFLFKRAIVINETIKNKNLAKITRQRKYLIQIRKIVEFYIEESDLVEYWLKLNIEELLKLEQKPNRNKQEESLAIKLITLTSLLDKLKELYDTYYLLSIVDLELKELTEKEIIENQKGYLDLIWKRALVKEQEKQRNIYNNFLDNIQAQIEGIKKRLLAESPEFSRNKYIFREKESYELAYSEINKISQEVIDETKKVRKLKAEKEKLEEAKNKIINRILSEKPIEKPKNQDLIQLKPEYLVETKYIKKNKRKEPIESLYKSLEKLKSDLKLQSSYLKFLEELYEKQVGIWIANQYVIVETYEKLEKYYEQYWERESISILEQPLQ</sequence>
<proteinExistence type="predicted"/>
<keyword evidence="1" id="KW-0175">Coiled coil</keyword>
<dbReference type="AlphaFoldDB" id="A0A397U2K6"/>
<protein>
    <submittedName>
        <fullName evidence="2">Uncharacterized protein</fullName>
    </submittedName>
</protein>
<comment type="caution">
    <text evidence="2">The sequence shown here is derived from an EMBL/GenBank/DDBJ whole genome shotgun (WGS) entry which is preliminary data.</text>
</comment>
<keyword evidence="3" id="KW-1185">Reference proteome</keyword>
<evidence type="ECO:0000256" key="1">
    <source>
        <dbReference type="SAM" id="Coils"/>
    </source>
</evidence>
<feature type="coiled-coil region" evidence="1">
    <location>
        <begin position="280"/>
        <end position="314"/>
    </location>
</feature>
<evidence type="ECO:0000313" key="3">
    <source>
        <dbReference type="Proteomes" id="UP000266673"/>
    </source>
</evidence>